<dbReference type="Proteomes" id="UP001310248">
    <property type="component" value="Unassembled WGS sequence"/>
</dbReference>
<evidence type="ECO:0000256" key="1">
    <source>
        <dbReference type="SAM" id="Phobius"/>
    </source>
</evidence>
<feature type="transmembrane region" description="Helical" evidence="1">
    <location>
        <begin position="14"/>
        <end position="35"/>
    </location>
</feature>
<keyword evidence="1" id="KW-0472">Membrane</keyword>
<evidence type="ECO:0000313" key="3">
    <source>
        <dbReference type="Proteomes" id="UP001310248"/>
    </source>
</evidence>
<proteinExistence type="predicted"/>
<dbReference type="RefSeq" id="WP_329776314.1">
    <property type="nucleotide sequence ID" value="NZ_JAYDYW010000013.1"/>
</dbReference>
<sequence length="163" mass="18817">MNQHELLDNNRSRFSWLVTFCIVLLVVLLLLISFIRTIAQAERQVVEEYTQIWVRQLAQVHGLWIARFRPEQLEVNLYQRDALTGEQKPLEVIRLAMSQAGWPKVASAQQCQGLWRDMVGAELSGQGNAVTAAYKNQQCHYEFADVAILIYDPQQGLMTKEWL</sequence>
<reference evidence="2 3" key="2">
    <citation type="submission" date="2023-12" db="EMBL/GenBank/DDBJ databases">
        <authorList>
            <consortium name="Cladostephus spongiosus"/>
            <person name="Lorente B."/>
            <person name="Cabral C."/>
            <person name="Frias J."/>
            <person name="Faria J."/>
            <person name="Toubarro D."/>
        </authorList>
    </citation>
    <scope>NUCLEOTIDE SEQUENCE [LARGE SCALE GENOMIC DNA]</scope>
    <source>
        <strain evidence="2 3">ZMCS4</strain>
    </source>
</reference>
<evidence type="ECO:0008006" key="4">
    <source>
        <dbReference type="Google" id="ProtNLM"/>
    </source>
</evidence>
<gene>
    <name evidence="2" type="ORF">SNR37_000726</name>
</gene>
<name>A0ABU7G830_9ALTE</name>
<keyword evidence="1" id="KW-1133">Transmembrane helix</keyword>
<keyword evidence="1" id="KW-0812">Transmembrane</keyword>
<protein>
    <recommendedName>
        <fullName evidence="4">MSHA biogenesis protein MshF</fullName>
    </recommendedName>
</protein>
<reference evidence="3" key="1">
    <citation type="submission" date="2023-07" db="EMBL/GenBank/DDBJ databases">
        <title>Draft genome sequence of Agarivorans aestuarii strain ZMCS4, a CAZymes producing bacteria isolated from the marine brown algae Clodostephus spongiosus.</title>
        <authorList>
            <person name="Lorente B."/>
            <person name="Cabral C."/>
            <person name="Frias J."/>
            <person name="Faria J."/>
            <person name="Toubarro D."/>
        </authorList>
    </citation>
    <scope>NUCLEOTIDE SEQUENCE [LARGE SCALE GENOMIC DNA]</scope>
    <source>
        <strain evidence="3">ZMCS4</strain>
    </source>
</reference>
<organism evidence="2 3">
    <name type="scientific">Agarivorans aestuarii</name>
    <dbReference type="NCBI Taxonomy" id="1563703"/>
    <lineage>
        <taxon>Bacteria</taxon>
        <taxon>Pseudomonadati</taxon>
        <taxon>Pseudomonadota</taxon>
        <taxon>Gammaproteobacteria</taxon>
        <taxon>Alteromonadales</taxon>
        <taxon>Alteromonadaceae</taxon>
        <taxon>Agarivorans</taxon>
    </lineage>
</organism>
<keyword evidence="3" id="KW-1185">Reference proteome</keyword>
<accession>A0ABU7G830</accession>
<comment type="caution">
    <text evidence="2">The sequence shown here is derived from an EMBL/GenBank/DDBJ whole genome shotgun (WGS) entry which is preliminary data.</text>
</comment>
<evidence type="ECO:0000313" key="2">
    <source>
        <dbReference type="EMBL" id="MEE1675401.1"/>
    </source>
</evidence>
<dbReference type="EMBL" id="JAYDYW010000013">
    <property type="protein sequence ID" value="MEE1675401.1"/>
    <property type="molecule type" value="Genomic_DNA"/>
</dbReference>